<evidence type="ECO:0000256" key="3">
    <source>
        <dbReference type="ARBA" id="ARBA00022491"/>
    </source>
</evidence>
<gene>
    <name evidence="11" type="ORF">GCM10007350_20650</name>
</gene>
<evidence type="ECO:0000256" key="5">
    <source>
        <dbReference type="ARBA" id="ARBA00023015"/>
    </source>
</evidence>
<evidence type="ECO:0000259" key="10">
    <source>
        <dbReference type="Pfam" id="PF04316"/>
    </source>
</evidence>
<keyword evidence="5" id="KW-0805">Transcription regulation</keyword>
<keyword evidence="4" id="KW-1005">Bacterial flagellum biogenesis</keyword>
<protein>
    <recommendedName>
        <fullName evidence="2">Negative regulator of flagellin synthesis</fullName>
    </recommendedName>
    <alternativeName>
        <fullName evidence="8">Anti-sigma-28 factor</fullName>
    </alternativeName>
</protein>
<sequence>MKITQTGGAQPVAAATGPQGTETAAKPQAAPVRTAPASLQSDALKPAQTALAELPDVDVDKVAEIKAALADGRIRFDAGKLAALIRRHHGGGA</sequence>
<comment type="similarity">
    <text evidence="1">Belongs to the FlgM family.</text>
</comment>
<evidence type="ECO:0000256" key="7">
    <source>
        <dbReference type="ARBA" id="ARBA00024739"/>
    </source>
</evidence>
<dbReference type="Proteomes" id="UP000604737">
    <property type="component" value="Unassembled WGS sequence"/>
</dbReference>
<proteinExistence type="inferred from homology"/>
<evidence type="ECO:0000256" key="1">
    <source>
        <dbReference type="ARBA" id="ARBA00005322"/>
    </source>
</evidence>
<dbReference type="InterPro" id="IPR031316">
    <property type="entry name" value="FlgM_C"/>
</dbReference>
<keyword evidence="6" id="KW-0804">Transcription</keyword>
<accession>A0ABQ3GZW6</accession>
<evidence type="ECO:0000256" key="9">
    <source>
        <dbReference type="SAM" id="MobiDB-lite"/>
    </source>
</evidence>
<comment type="caution">
    <text evidence="11">The sequence shown here is derived from an EMBL/GenBank/DDBJ whole genome shotgun (WGS) entry which is preliminary data.</text>
</comment>
<keyword evidence="12" id="KW-1185">Reference proteome</keyword>
<dbReference type="NCBIfam" id="TIGR03824">
    <property type="entry name" value="FlgM_jcvi"/>
    <property type="match status" value="1"/>
</dbReference>
<dbReference type="SUPFAM" id="SSF101498">
    <property type="entry name" value="Anti-sigma factor FlgM"/>
    <property type="match status" value="1"/>
</dbReference>
<dbReference type="EMBL" id="BMYO01000005">
    <property type="protein sequence ID" value="GHD63383.1"/>
    <property type="molecule type" value="Genomic_DNA"/>
</dbReference>
<evidence type="ECO:0000256" key="4">
    <source>
        <dbReference type="ARBA" id="ARBA00022795"/>
    </source>
</evidence>
<evidence type="ECO:0000313" key="11">
    <source>
        <dbReference type="EMBL" id="GHD63383.1"/>
    </source>
</evidence>
<comment type="function">
    <text evidence="7">Responsible for the coupling of flagellin expression to flagellar assembly by preventing expression of the flagellin genes when a component of the middle class of proteins is defective. It negatively regulates flagellar genes by inhibiting the activity of FliA by directly binding to FliA.</text>
</comment>
<evidence type="ECO:0000313" key="12">
    <source>
        <dbReference type="Proteomes" id="UP000604737"/>
    </source>
</evidence>
<reference evidence="12" key="1">
    <citation type="journal article" date="2019" name="Int. J. Syst. Evol. Microbiol.">
        <title>The Global Catalogue of Microorganisms (GCM) 10K type strain sequencing project: providing services to taxonomists for standard genome sequencing and annotation.</title>
        <authorList>
            <consortium name="The Broad Institute Genomics Platform"/>
            <consortium name="The Broad Institute Genome Sequencing Center for Infectious Disease"/>
            <person name="Wu L."/>
            <person name="Ma J."/>
        </authorList>
    </citation>
    <scope>NUCLEOTIDE SEQUENCE [LARGE SCALE GENOMIC DNA]</scope>
    <source>
        <strain evidence="12">KCTC 23701</strain>
    </source>
</reference>
<name>A0ABQ3GZW6_9NEIS</name>
<feature type="domain" description="Anti-sigma-28 factor FlgM C-terminal" evidence="10">
    <location>
        <begin position="41"/>
        <end position="83"/>
    </location>
</feature>
<evidence type="ECO:0000256" key="6">
    <source>
        <dbReference type="ARBA" id="ARBA00023163"/>
    </source>
</evidence>
<dbReference type="Pfam" id="PF04316">
    <property type="entry name" value="FlgM"/>
    <property type="match status" value="1"/>
</dbReference>
<dbReference type="RefSeq" id="WP_189460490.1">
    <property type="nucleotide sequence ID" value="NZ_BMYO01000005.1"/>
</dbReference>
<keyword evidence="3" id="KW-0678">Repressor</keyword>
<dbReference type="InterPro" id="IPR007412">
    <property type="entry name" value="FlgM"/>
</dbReference>
<organism evidence="11 12">
    <name type="scientific">Jeongeupia chitinilytica</name>
    <dbReference type="NCBI Taxonomy" id="1041641"/>
    <lineage>
        <taxon>Bacteria</taxon>
        <taxon>Pseudomonadati</taxon>
        <taxon>Pseudomonadota</taxon>
        <taxon>Betaproteobacteria</taxon>
        <taxon>Neisseriales</taxon>
        <taxon>Chitinibacteraceae</taxon>
        <taxon>Jeongeupia</taxon>
    </lineage>
</organism>
<dbReference type="InterPro" id="IPR035890">
    <property type="entry name" value="Anti-sigma-28_factor_FlgM_sf"/>
</dbReference>
<evidence type="ECO:0000256" key="2">
    <source>
        <dbReference type="ARBA" id="ARBA00017823"/>
    </source>
</evidence>
<feature type="region of interest" description="Disordered" evidence="9">
    <location>
        <begin position="1"/>
        <end position="41"/>
    </location>
</feature>
<evidence type="ECO:0000256" key="8">
    <source>
        <dbReference type="ARBA" id="ARBA00030117"/>
    </source>
</evidence>